<dbReference type="Gramene" id="TraesCAD_scaffold_116340_01G000100.1">
    <property type="protein sequence ID" value="TraesCAD_scaffold_116340_01G000100.1"/>
    <property type="gene ID" value="TraesCAD_scaffold_116340_01G000100"/>
</dbReference>
<dbReference type="Gramene" id="TraesARI6B03G03378810.1">
    <property type="protein sequence ID" value="TraesARI6B03G03378810.1"/>
    <property type="gene ID" value="TraesARI6B03G03378810"/>
</dbReference>
<feature type="domain" description="PGG" evidence="10">
    <location>
        <begin position="422"/>
        <end position="536"/>
    </location>
</feature>
<dbReference type="PROSITE" id="PS50088">
    <property type="entry name" value="ANK_REPEAT"/>
    <property type="match status" value="4"/>
</dbReference>
<dbReference type="Proteomes" id="UP000019116">
    <property type="component" value="Chromosome 6B"/>
</dbReference>
<feature type="transmembrane region" description="Helical" evidence="9">
    <location>
        <begin position="423"/>
        <end position="445"/>
    </location>
</feature>
<dbReference type="KEGG" id="taes:123133092"/>
<dbReference type="OrthoDB" id="10040922at2759"/>
<dbReference type="Gene3D" id="1.25.40.20">
    <property type="entry name" value="Ankyrin repeat-containing domain"/>
    <property type="match status" value="3"/>
</dbReference>
<dbReference type="RefSeq" id="XP_044408568.1">
    <property type="nucleotide sequence ID" value="XM_044552633.1"/>
</dbReference>
<dbReference type="InterPro" id="IPR036770">
    <property type="entry name" value="Ankyrin_rpt-contain_sf"/>
</dbReference>
<proteinExistence type="predicted"/>
<dbReference type="Pfam" id="PF12796">
    <property type="entry name" value="Ank_2"/>
    <property type="match status" value="3"/>
</dbReference>
<dbReference type="SMART" id="SM00248">
    <property type="entry name" value="ANK"/>
    <property type="match status" value="9"/>
</dbReference>
<keyword evidence="2 9" id="KW-0812">Transmembrane</keyword>
<dbReference type="SMR" id="A0A3B6PD15"/>
<dbReference type="InterPro" id="IPR002110">
    <property type="entry name" value="Ankyrin_rpt"/>
</dbReference>
<evidence type="ECO:0000256" key="2">
    <source>
        <dbReference type="ARBA" id="ARBA00022692"/>
    </source>
</evidence>
<gene>
    <name evidence="11" type="primary">LOC123133092</name>
</gene>
<dbReference type="OMA" id="CANDREV"/>
<evidence type="ECO:0000259" key="10">
    <source>
        <dbReference type="Pfam" id="PF13962"/>
    </source>
</evidence>
<evidence type="ECO:0000256" key="7">
    <source>
        <dbReference type="PROSITE-ProRule" id="PRU00023"/>
    </source>
</evidence>
<dbReference type="Gramene" id="TraesCS6B02G013100.1">
    <property type="protein sequence ID" value="TraesCS6B02G013100.1"/>
    <property type="gene ID" value="TraesCS6B02G013100"/>
</dbReference>
<evidence type="ECO:0000256" key="5">
    <source>
        <dbReference type="ARBA" id="ARBA00023043"/>
    </source>
</evidence>
<evidence type="ECO:0000313" key="11">
    <source>
        <dbReference type="EnsemblPlants" id="TraesCS6B02G013100.1"/>
    </source>
</evidence>
<dbReference type="Gramene" id="TraesMAC6B03G03419520.1">
    <property type="protein sequence ID" value="TraesMAC6B03G03419520.1"/>
    <property type="gene ID" value="TraesMAC6B03G03419520"/>
</dbReference>
<dbReference type="Gramene" id="TraesWEE_scaffold_035900_01G000100.1">
    <property type="protein sequence ID" value="TraesWEE_scaffold_035900_01G000100.1"/>
    <property type="gene ID" value="TraesWEE_scaffold_035900_01G000100"/>
</dbReference>
<dbReference type="Gramene" id="TraesSYM6B03G03365190.1">
    <property type="protein sequence ID" value="TraesSYM6B03G03365190.1"/>
    <property type="gene ID" value="TraesSYM6B03G03365190"/>
</dbReference>
<feature type="repeat" description="ANK" evidence="7">
    <location>
        <begin position="117"/>
        <end position="138"/>
    </location>
</feature>
<dbReference type="Pfam" id="PF13962">
    <property type="entry name" value="PGG"/>
    <property type="match status" value="1"/>
</dbReference>
<dbReference type="AlphaFoldDB" id="A0A3B6PD15"/>
<dbReference type="Gramene" id="TraesJUL6B03G03447690.1">
    <property type="protein sequence ID" value="TraesJUL6B03G03447690.1"/>
    <property type="gene ID" value="TraesJUL6B03G03447690"/>
</dbReference>
<dbReference type="InterPro" id="IPR026961">
    <property type="entry name" value="PGG_dom"/>
</dbReference>
<feature type="region of interest" description="Disordered" evidence="8">
    <location>
        <begin position="394"/>
        <end position="415"/>
    </location>
</feature>
<dbReference type="PANTHER" id="PTHR24186">
    <property type="entry name" value="PROTEIN PHOSPHATASE 1 REGULATORY SUBUNIT"/>
    <property type="match status" value="1"/>
</dbReference>
<feature type="transmembrane region" description="Helical" evidence="9">
    <location>
        <begin position="544"/>
        <end position="565"/>
    </location>
</feature>
<dbReference type="EnsemblPlants" id="TraesCS6B02G013100.1">
    <property type="protein sequence ID" value="TraesCS6B02G013100.1"/>
    <property type="gene ID" value="TraesCS6B02G013100"/>
</dbReference>
<dbReference type="PANTHER" id="PTHR24186:SF50">
    <property type="entry name" value="ANKYRIN REPEAT-CONTAINING PROTEIN ITN1-LIKE ISOFORM X1"/>
    <property type="match status" value="1"/>
</dbReference>
<keyword evidence="12" id="KW-1185">Reference proteome</keyword>
<evidence type="ECO:0000313" key="12">
    <source>
        <dbReference type="Proteomes" id="UP000019116"/>
    </source>
</evidence>
<keyword evidence="6 9" id="KW-0472">Membrane</keyword>
<keyword evidence="5 7" id="KW-0040">ANK repeat</keyword>
<dbReference type="Gramene" id="TraesPARA_EIv1.0_1994540.1">
    <property type="protein sequence ID" value="TraesPARA_EIv1.0_1994540.1.CDS"/>
    <property type="gene ID" value="TraesPARA_EIv1.0_1994540"/>
</dbReference>
<evidence type="ECO:0000256" key="3">
    <source>
        <dbReference type="ARBA" id="ARBA00022737"/>
    </source>
</evidence>
<dbReference type="Gramene" id="TraesJAG6B03G03412200.1">
    <property type="protein sequence ID" value="TraesJAG6B03G03412200.1"/>
    <property type="gene ID" value="TraesJAG6B03G03412200"/>
</dbReference>
<organism evidence="11">
    <name type="scientific">Triticum aestivum</name>
    <name type="common">Wheat</name>
    <dbReference type="NCBI Taxonomy" id="4565"/>
    <lineage>
        <taxon>Eukaryota</taxon>
        <taxon>Viridiplantae</taxon>
        <taxon>Streptophyta</taxon>
        <taxon>Embryophyta</taxon>
        <taxon>Tracheophyta</taxon>
        <taxon>Spermatophyta</taxon>
        <taxon>Magnoliopsida</taxon>
        <taxon>Liliopsida</taxon>
        <taxon>Poales</taxon>
        <taxon>Poaceae</taxon>
        <taxon>BOP clade</taxon>
        <taxon>Pooideae</taxon>
        <taxon>Triticodae</taxon>
        <taxon>Triticeae</taxon>
        <taxon>Triticinae</taxon>
        <taxon>Triticum</taxon>
    </lineage>
</organism>
<protein>
    <recommendedName>
        <fullName evidence="10">PGG domain-containing protein</fullName>
    </recommendedName>
</protein>
<reference evidence="11" key="2">
    <citation type="submission" date="2018-10" db="UniProtKB">
        <authorList>
            <consortium name="EnsemblPlants"/>
        </authorList>
    </citation>
    <scope>IDENTIFICATION</scope>
</reference>
<keyword evidence="3" id="KW-0677">Repeat</keyword>
<dbReference type="Gramene" id="TraesCS6B03G0028500.1">
    <property type="protein sequence ID" value="TraesCS6B03G0028500.1.CDS"/>
    <property type="gene ID" value="TraesCS6B03G0028500"/>
</dbReference>
<evidence type="ECO:0000256" key="9">
    <source>
        <dbReference type="SAM" id="Phobius"/>
    </source>
</evidence>
<keyword evidence="4 9" id="KW-1133">Transmembrane helix</keyword>
<dbReference type="GO" id="GO:0016020">
    <property type="term" value="C:membrane"/>
    <property type="evidence" value="ECO:0000318"/>
    <property type="project" value="GO_Central"/>
</dbReference>
<accession>A0A3B6PD15</accession>
<feature type="transmembrane region" description="Helical" evidence="9">
    <location>
        <begin position="518"/>
        <end position="538"/>
    </location>
</feature>
<name>A0A3B6PD15_WHEAT</name>
<sequence>MDPALHKAAVQGSVASLRKLVAERPGILGSKTPHGNTALHIAAEIGHAGFAEEVLGADYKLLATRNADGDTPLHLAARVGKVDVVELLLSRARAWSAEQPQDSHGSEQGPVLMANKAGDTPLHEAVKHGRSAVALLLLAAQPSLGHALNVKQQSPLHIAAGEGLTDVVAKIIGQPWVHERFVPSDSMSSTALHQAVLGGHIRVVEMLLDATPHEQIGLTDSSENNALHYAAQKNNGRMVKLLLNRKMDLAYKRNRDLQSPLHVAASYGSTEAMVELLKQCPDVAEMVDSNGRTAFHVAVTSGKVDALKCLLKQVRPEEIVNRVDHQGNTPLHLAAALSSIKSALLLLKDRRVSPCVLNRDGQSARSLIEKRATTEELDTYEMYLWKKLKKSEGSRCKNVPLPPPPASYRSRRSQGQAAGHDEFNVTMLVATLIATVSFAATFTMPGGYNQTEGTAIHGHKAAFKIFVVTNTVAMCSSIVVVFCPTMWAWREREWERSPVEHKVYQLSWSRRLMWSRRLTNVAFLAMLASFMTAVYITVAPTARWPAYLVIAIVASTPIVVFLTLWEEM</sequence>
<dbReference type="STRING" id="4565.A0A3B6PD15"/>
<dbReference type="Gramene" id="TraesSTA6B03G03412280.1">
    <property type="protein sequence ID" value="TraesSTA6B03G03412280.1"/>
    <property type="gene ID" value="TraesSTA6B03G03412280"/>
</dbReference>
<dbReference type="Gramene" id="TraesROB_scaffold_044239_01G000100.1">
    <property type="protein sequence ID" value="TraesROB_scaffold_044239_01G000100.1"/>
    <property type="gene ID" value="TraesROB_scaffold_044239_01G000100"/>
</dbReference>
<feature type="repeat" description="ANK" evidence="7">
    <location>
        <begin position="290"/>
        <end position="312"/>
    </location>
</feature>
<feature type="transmembrane region" description="Helical" evidence="9">
    <location>
        <begin position="465"/>
        <end position="489"/>
    </location>
</feature>
<evidence type="ECO:0000256" key="6">
    <source>
        <dbReference type="ARBA" id="ARBA00023136"/>
    </source>
</evidence>
<feature type="repeat" description="ANK" evidence="7">
    <location>
        <begin position="68"/>
        <end position="91"/>
    </location>
</feature>
<evidence type="ECO:0000256" key="8">
    <source>
        <dbReference type="SAM" id="MobiDB-lite"/>
    </source>
</evidence>
<dbReference type="SUPFAM" id="SSF48403">
    <property type="entry name" value="Ankyrin repeat"/>
    <property type="match status" value="1"/>
</dbReference>
<evidence type="ECO:0000256" key="1">
    <source>
        <dbReference type="ARBA" id="ARBA00004141"/>
    </source>
</evidence>
<dbReference type="Gramene" id="TraesCLE_scaffold_075213_01G000100.1">
    <property type="protein sequence ID" value="TraesCLE_scaffold_075213_01G000100.1"/>
    <property type="gene ID" value="TraesCLE_scaffold_075213_01G000100"/>
</dbReference>
<comment type="subcellular location">
    <subcellularLocation>
        <location evidence="1">Membrane</location>
        <topology evidence="1">Multi-pass membrane protein</topology>
    </subcellularLocation>
</comment>
<dbReference type="GeneID" id="123133092"/>
<evidence type="ECO:0000256" key="4">
    <source>
        <dbReference type="ARBA" id="ARBA00022989"/>
    </source>
</evidence>
<feature type="repeat" description="ANK" evidence="7">
    <location>
        <begin position="222"/>
        <end position="254"/>
    </location>
</feature>
<dbReference type="Pfam" id="PF00023">
    <property type="entry name" value="Ank"/>
    <property type="match status" value="2"/>
</dbReference>
<dbReference type="PROSITE" id="PS50297">
    <property type="entry name" value="ANK_REP_REGION"/>
    <property type="match status" value="3"/>
</dbReference>
<reference evidence="11" key="1">
    <citation type="submission" date="2018-08" db="EMBL/GenBank/DDBJ databases">
        <authorList>
            <person name="Rossello M."/>
        </authorList>
    </citation>
    <scope>NUCLEOTIDE SEQUENCE [LARGE SCALE GENOMIC DNA]</scope>
    <source>
        <strain evidence="11">cv. Chinese Spring</strain>
    </source>
</reference>